<reference evidence="3 4" key="2">
    <citation type="submission" date="2016-06" db="EMBL/GenBank/DDBJ databases">
        <authorList>
            <person name="Rodrigo-Torres L."/>
            <person name="Arahal D.R."/>
        </authorList>
    </citation>
    <scope>NUCLEOTIDE SEQUENCE [LARGE SCALE GENOMIC DNA]</scope>
    <source>
        <strain evidence="3 4">CECT 5116</strain>
    </source>
</reference>
<protein>
    <submittedName>
        <fullName evidence="2">Uncharacterized protein</fullName>
    </submittedName>
</protein>
<name>A0A1C3JSC1_9GAMM</name>
<evidence type="ECO:0000256" key="1">
    <source>
        <dbReference type="SAM" id="SignalP"/>
    </source>
</evidence>
<dbReference type="AlphaFoldDB" id="A0A1C3JSC1"/>
<evidence type="ECO:0000313" key="2">
    <source>
        <dbReference type="EMBL" id="SBT17939.1"/>
    </source>
</evidence>
<organism evidence="2 5">
    <name type="scientific">Marinomonas gallaica</name>
    <dbReference type="NCBI Taxonomy" id="1806667"/>
    <lineage>
        <taxon>Bacteria</taxon>
        <taxon>Pseudomonadati</taxon>
        <taxon>Pseudomonadota</taxon>
        <taxon>Gammaproteobacteria</taxon>
        <taxon>Oceanospirillales</taxon>
        <taxon>Oceanospirillaceae</taxon>
        <taxon>Marinomonas</taxon>
    </lineage>
</organism>
<dbReference type="EMBL" id="FLRB01000008">
    <property type="protein sequence ID" value="SBT20761.1"/>
    <property type="molecule type" value="Genomic_DNA"/>
</dbReference>
<keyword evidence="1" id="KW-0732">Signal</keyword>
<feature type="chain" id="PRO_5008677007" evidence="1">
    <location>
        <begin position="22"/>
        <end position="89"/>
    </location>
</feature>
<sequence length="89" mass="9376">MNFKTPALIAALTLTATASFAASDNNLHDDYLSAQAQAKALSAQLDTMGVESNPNVEFNSPATLSQKVDAYEAKISDLQGQFDSAHSAN</sequence>
<dbReference type="RefSeq" id="WP_067035896.1">
    <property type="nucleotide sequence ID" value="NZ_CP187511.1"/>
</dbReference>
<evidence type="ECO:0000313" key="5">
    <source>
        <dbReference type="Proteomes" id="UP000092871"/>
    </source>
</evidence>
<gene>
    <name evidence="2" type="ORF">MGA5115_02056</name>
    <name evidence="3" type="ORF">MGA5116_01348</name>
</gene>
<dbReference type="Proteomes" id="UP000092840">
    <property type="component" value="Unassembled WGS sequence"/>
</dbReference>
<keyword evidence="4" id="KW-1185">Reference proteome</keyword>
<dbReference type="EMBL" id="FLRA01000014">
    <property type="protein sequence ID" value="SBT17939.1"/>
    <property type="molecule type" value="Genomic_DNA"/>
</dbReference>
<reference evidence="2 5" key="1">
    <citation type="submission" date="2016-06" db="EMBL/GenBank/DDBJ databases">
        <authorList>
            <person name="Kjaerup R.B."/>
            <person name="Dalgaard T.S."/>
            <person name="Juul-Madsen H.R."/>
        </authorList>
    </citation>
    <scope>NUCLEOTIDE SEQUENCE [LARGE SCALE GENOMIC DNA]</scope>
    <source>
        <strain evidence="2 5">CECT 5115</strain>
    </source>
</reference>
<dbReference type="Proteomes" id="UP000092871">
    <property type="component" value="Unassembled WGS sequence"/>
</dbReference>
<proteinExistence type="predicted"/>
<feature type="signal peptide" evidence="1">
    <location>
        <begin position="1"/>
        <end position="21"/>
    </location>
</feature>
<evidence type="ECO:0000313" key="3">
    <source>
        <dbReference type="EMBL" id="SBT20761.1"/>
    </source>
</evidence>
<evidence type="ECO:0000313" key="4">
    <source>
        <dbReference type="Proteomes" id="UP000092840"/>
    </source>
</evidence>
<accession>A0A1C3JSC1</accession>